<feature type="chain" id="PRO_5003979172" evidence="1">
    <location>
        <begin position="20"/>
        <end position="436"/>
    </location>
</feature>
<dbReference type="EMBL" id="JH993806">
    <property type="protein sequence ID" value="ELQ76889.1"/>
    <property type="molecule type" value="Genomic_DNA"/>
</dbReference>
<proteinExistence type="predicted"/>
<evidence type="ECO:0000313" key="2">
    <source>
        <dbReference type="EMBL" id="ELQ76889.1"/>
    </source>
</evidence>
<accession>L7JZM3</accession>
<sequence length="436" mass="49884">MGFLQNLLIAILFIVYVQCGEVNNEGQAARHIMLTADNANEIFHKNFRITLRDKSEHLVSLSRIEDLTMLICKMMMEFMDLRNHVPGSGQPSAKFDALERELSMAFIGPRVMDLESFANMFALTMPFPDPDIFSRFDGDIDPLQFTTMVSSSEYKVNLQALMWYIDDIYAVCRVMNTMCKYALGVFSLCVRPRYGDLGSVLSDPSTTPFREMDALRARASVPGRVYQQPADFISWIERLSALRKSLVHYLEFGGRLEALTRVCRQARFAEAVIKKNVSDYNEYLDTLEKDSAKGSHAQGALNSKRKPLFIHSVPLDDVYRDCPAEFERKIESLKEEGEPTVLLLMQNLKERGGVLPQELRARRAQFWTWLETRRHKTVAIDVGGLCDKICAHEMYLVTVFLQAAFGRMRDSIDERLGKYWLKSSLYDVEPSSCIIL</sequence>
<keyword evidence="3" id="KW-1185">Reference proteome</keyword>
<evidence type="ECO:0000256" key="1">
    <source>
        <dbReference type="SAM" id="SignalP"/>
    </source>
</evidence>
<feature type="signal peptide" evidence="1">
    <location>
        <begin position="1"/>
        <end position="19"/>
    </location>
</feature>
<dbReference type="Proteomes" id="UP000011185">
    <property type="component" value="Unassembled WGS sequence"/>
</dbReference>
<gene>
    <name evidence="2" type="ORF">THOM_0085</name>
</gene>
<dbReference type="AlphaFoldDB" id="L7JZM3"/>
<dbReference type="InParanoid" id="L7JZM3"/>
<keyword evidence="1" id="KW-0732">Signal</keyword>
<dbReference type="HOGENOM" id="CLU_628795_0_0_1"/>
<reference evidence="2 3" key="1">
    <citation type="journal article" date="2012" name="PLoS Pathog.">
        <title>The genome of the obligate intracellular parasite Trachipleistophora hominis: new insights into microsporidian genome dynamics and reductive evolution.</title>
        <authorList>
            <person name="Heinz E."/>
            <person name="Williams T.A."/>
            <person name="Nakjang S."/>
            <person name="Noel C.J."/>
            <person name="Swan D.C."/>
            <person name="Goldberg A.V."/>
            <person name="Harris S.R."/>
            <person name="Weinmaier T."/>
            <person name="Markert S."/>
            <person name="Becher D."/>
            <person name="Bernhardt J."/>
            <person name="Dagan T."/>
            <person name="Hacker C."/>
            <person name="Lucocq J.M."/>
            <person name="Schweder T."/>
            <person name="Rattei T."/>
            <person name="Hall N."/>
            <person name="Hirt R.P."/>
            <person name="Embley T.M."/>
        </authorList>
    </citation>
    <scope>NUCLEOTIDE SEQUENCE [LARGE SCALE GENOMIC DNA]</scope>
</reference>
<evidence type="ECO:0000313" key="3">
    <source>
        <dbReference type="Proteomes" id="UP000011185"/>
    </source>
</evidence>
<dbReference type="VEuPathDB" id="MicrosporidiaDB:THOM_0085"/>
<name>L7JZM3_TRAHO</name>
<protein>
    <submittedName>
        <fullName evidence="2">Uncharacterized protein</fullName>
    </submittedName>
</protein>
<organism evidence="2 3">
    <name type="scientific">Trachipleistophora hominis</name>
    <name type="common">Microsporidian parasite</name>
    <dbReference type="NCBI Taxonomy" id="72359"/>
    <lineage>
        <taxon>Eukaryota</taxon>
        <taxon>Fungi</taxon>
        <taxon>Fungi incertae sedis</taxon>
        <taxon>Microsporidia</taxon>
        <taxon>Pleistophoridae</taxon>
        <taxon>Trachipleistophora</taxon>
    </lineage>
</organism>